<dbReference type="AlphaFoldDB" id="A0AAW1HVY6"/>
<organism evidence="1 2">
    <name type="scientific">Popillia japonica</name>
    <name type="common">Japanese beetle</name>
    <dbReference type="NCBI Taxonomy" id="7064"/>
    <lineage>
        <taxon>Eukaryota</taxon>
        <taxon>Metazoa</taxon>
        <taxon>Ecdysozoa</taxon>
        <taxon>Arthropoda</taxon>
        <taxon>Hexapoda</taxon>
        <taxon>Insecta</taxon>
        <taxon>Pterygota</taxon>
        <taxon>Neoptera</taxon>
        <taxon>Endopterygota</taxon>
        <taxon>Coleoptera</taxon>
        <taxon>Polyphaga</taxon>
        <taxon>Scarabaeiformia</taxon>
        <taxon>Scarabaeidae</taxon>
        <taxon>Rutelinae</taxon>
        <taxon>Popillia</taxon>
    </lineage>
</organism>
<evidence type="ECO:0000313" key="2">
    <source>
        <dbReference type="Proteomes" id="UP001458880"/>
    </source>
</evidence>
<accession>A0AAW1HVY6</accession>
<reference evidence="1 2" key="1">
    <citation type="journal article" date="2024" name="BMC Genomics">
        <title>De novo assembly and annotation of Popillia japonica's genome with initial clues to its potential as an invasive pest.</title>
        <authorList>
            <person name="Cucini C."/>
            <person name="Boschi S."/>
            <person name="Funari R."/>
            <person name="Cardaioli E."/>
            <person name="Iannotti N."/>
            <person name="Marturano G."/>
            <person name="Paoli F."/>
            <person name="Bruttini M."/>
            <person name="Carapelli A."/>
            <person name="Frati F."/>
            <person name="Nardi F."/>
        </authorList>
    </citation>
    <scope>NUCLEOTIDE SEQUENCE [LARGE SCALE GENOMIC DNA]</scope>
    <source>
        <strain evidence="1">DMR45628</strain>
    </source>
</reference>
<protein>
    <submittedName>
        <fullName evidence="1">Uncharacterized protein</fullName>
    </submittedName>
</protein>
<dbReference type="EMBL" id="JASPKY010000861">
    <property type="protein sequence ID" value="KAK9680875.1"/>
    <property type="molecule type" value="Genomic_DNA"/>
</dbReference>
<name>A0AAW1HVY6_POPJA</name>
<keyword evidence="2" id="KW-1185">Reference proteome</keyword>
<sequence length="83" mass="9629">MIDFGFPRRIIYDRTDDFNNLDGLSFFSRYRLTKPTVINVLVQAENDFEFRNVNRCVSPMIQLLTCLKSYASGSFLISSSYSI</sequence>
<evidence type="ECO:0000313" key="1">
    <source>
        <dbReference type="EMBL" id="KAK9680875.1"/>
    </source>
</evidence>
<gene>
    <name evidence="1" type="ORF">QE152_g38754</name>
</gene>
<proteinExistence type="predicted"/>
<dbReference type="Proteomes" id="UP001458880">
    <property type="component" value="Unassembled WGS sequence"/>
</dbReference>
<comment type="caution">
    <text evidence="1">The sequence shown here is derived from an EMBL/GenBank/DDBJ whole genome shotgun (WGS) entry which is preliminary data.</text>
</comment>